<reference evidence="5 6" key="1">
    <citation type="submission" date="2022-03" db="EMBL/GenBank/DDBJ databases">
        <authorList>
            <person name="Macdonald S."/>
            <person name="Ahmed S."/>
            <person name="Newling K."/>
        </authorList>
    </citation>
    <scope>NUCLEOTIDE SEQUENCE [LARGE SCALE GENOMIC DNA]</scope>
</reference>
<keyword evidence="2" id="KW-0863">Zinc-finger</keyword>
<keyword evidence="6" id="KW-1185">Reference proteome</keyword>
<dbReference type="FunFam" id="3.30.40.10:FF:000239">
    <property type="entry name" value="probable BOI-related E3 ubiquitin-protein ligase 2"/>
    <property type="match status" value="1"/>
</dbReference>
<dbReference type="PIRSF" id="PIRSF036836">
    <property type="entry name" value="RNase_bind_SBP1"/>
    <property type="match status" value="1"/>
</dbReference>
<dbReference type="PANTHER" id="PTHR42647">
    <property type="entry name" value="SBP (S-RIBONUCLEASE BINDING PROTEIN) FAMILY PROTEIN"/>
    <property type="match status" value="1"/>
</dbReference>
<dbReference type="InterPro" id="IPR013083">
    <property type="entry name" value="Znf_RING/FYVE/PHD"/>
</dbReference>
<dbReference type="Gene3D" id="3.30.40.10">
    <property type="entry name" value="Zinc/RING finger domain, C3HC4 (zinc finger)"/>
    <property type="match status" value="1"/>
</dbReference>
<keyword evidence="1" id="KW-0479">Metal-binding</keyword>
<proteinExistence type="predicted"/>
<dbReference type="GO" id="GO:0008270">
    <property type="term" value="F:zinc ion binding"/>
    <property type="evidence" value="ECO:0007669"/>
    <property type="project" value="UniProtKB-KW"/>
</dbReference>
<evidence type="ECO:0000256" key="3">
    <source>
        <dbReference type="ARBA" id="ARBA00022833"/>
    </source>
</evidence>
<dbReference type="Pfam" id="PF13920">
    <property type="entry name" value="zf-C3HC4_3"/>
    <property type="match status" value="1"/>
</dbReference>
<evidence type="ECO:0000256" key="1">
    <source>
        <dbReference type="ARBA" id="ARBA00022723"/>
    </source>
</evidence>
<dbReference type="AlphaFoldDB" id="A0ABC8J2X8"/>
<dbReference type="Proteomes" id="UP001642260">
    <property type="component" value="Unassembled WGS sequence"/>
</dbReference>
<keyword evidence="3" id="KW-0862">Zinc</keyword>
<evidence type="ECO:0000313" key="6">
    <source>
        <dbReference type="Proteomes" id="UP001642260"/>
    </source>
</evidence>
<evidence type="ECO:0000256" key="4">
    <source>
        <dbReference type="SAM" id="Coils"/>
    </source>
</evidence>
<comment type="caution">
    <text evidence="5">The sequence shown here is derived from an EMBL/GenBank/DDBJ whole genome shotgun (WGS) entry which is preliminary data.</text>
</comment>
<evidence type="ECO:0000256" key="2">
    <source>
        <dbReference type="ARBA" id="ARBA00022771"/>
    </source>
</evidence>
<keyword evidence="4" id="KW-0175">Coiled coil</keyword>
<dbReference type="PANTHER" id="PTHR42647:SF19">
    <property type="entry name" value="RING-TYPE DOMAIN-CONTAINING PROTEIN"/>
    <property type="match status" value="1"/>
</dbReference>
<accession>A0ABC8J2X8</accession>
<evidence type="ECO:0000313" key="5">
    <source>
        <dbReference type="EMBL" id="CAH8310014.1"/>
    </source>
</evidence>
<sequence>MLGGNYDNPLPQDSQFQYQSNTSLNQPQLVGTMNAGCTIDPINYFANDNLALMTRNNSKRARETEIIQRQQKLQISLNYNYNNNSVVQDEAPKHNLVSTGLRLSYDNDERNSCVTSANGSVATPMFQSLGDSIKLDFDRQKDELDQFIKIRGDQLAKGVRDIKQRHVRSFVTALEKDVCKKLQEKDHEIESMNKKNRELAEKIKQLGAEAQNWHYRAKYNESVVNALKVNLQQVMVSHGNNIGGGLLADHHHHVEEGFGDSEIDDEAASYNYMNIPGMPNAGMRCKSCNVKEVSVLLVPCRHLSLCKDCDVFTGICPVCHSLKTSSVQVFFT</sequence>
<name>A0ABC8J2X8_ERUVS</name>
<organism evidence="5 6">
    <name type="scientific">Eruca vesicaria subsp. sativa</name>
    <name type="common">Garden rocket</name>
    <name type="synonym">Eruca sativa</name>
    <dbReference type="NCBI Taxonomy" id="29727"/>
    <lineage>
        <taxon>Eukaryota</taxon>
        <taxon>Viridiplantae</taxon>
        <taxon>Streptophyta</taxon>
        <taxon>Embryophyta</taxon>
        <taxon>Tracheophyta</taxon>
        <taxon>Spermatophyta</taxon>
        <taxon>Magnoliopsida</taxon>
        <taxon>eudicotyledons</taxon>
        <taxon>Gunneridae</taxon>
        <taxon>Pentapetalae</taxon>
        <taxon>rosids</taxon>
        <taxon>malvids</taxon>
        <taxon>Brassicales</taxon>
        <taxon>Brassicaceae</taxon>
        <taxon>Brassiceae</taxon>
        <taxon>Eruca</taxon>
    </lineage>
</organism>
<gene>
    <name evidence="5" type="ORF">ERUC_LOCUS5601</name>
</gene>
<protein>
    <submittedName>
        <fullName evidence="5">Uncharacterized protein</fullName>
    </submittedName>
</protein>
<dbReference type="EMBL" id="CAKOAT010071155">
    <property type="protein sequence ID" value="CAH8310014.1"/>
    <property type="molecule type" value="Genomic_DNA"/>
</dbReference>
<feature type="coiled-coil region" evidence="4">
    <location>
        <begin position="182"/>
        <end position="209"/>
    </location>
</feature>